<proteinExistence type="predicted"/>
<accession>A0A0E9VQF2</accession>
<reference evidence="1" key="2">
    <citation type="journal article" date="2015" name="Fish Shellfish Immunol.">
        <title>Early steps in the European eel (Anguilla anguilla)-Vibrio vulnificus interaction in the gills: Role of the RtxA13 toxin.</title>
        <authorList>
            <person name="Callol A."/>
            <person name="Pajuelo D."/>
            <person name="Ebbesson L."/>
            <person name="Teles M."/>
            <person name="MacKenzie S."/>
            <person name="Amaro C."/>
        </authorList>
    </citation>
    <scope>NUCLEOTIDE SEQUENCE</scope>
</reference>
<sequence>MNVKVIDNHCSRLGIFINKMSPFLYAMRIHGCHNHSCIHTTRS</sequence>
<name>A0A0E9VQF2_ANGAN</name>
<protein>
    <submittedName>
        <fullName evidence="1">Uncharacterized protein</fullName>
    </submittedName>
</protein>
<dbReference type="AlphaFoldDB" id="A0A0E9VQF2"/>
<reference evidence="1" key="1">
    <citation type="submission" date="2014-11" db="EMBL/GenBank/DDBJ databases">
        <authorList>
            <person name="Amaro Gonzalez C."/>
        </authorList>
    </citation>
    <scope>NUCLEOTIDE SEQUENCE</scope>
</reference>
<dbReference type="EMBL" id="GBXM01039378">
    <property type="protein sequence ID" value="JAH69199.1"/>
    <property type="molecule type" value="Transcribed_RNA"/>
</dbReference>
<organism evidence="1">
    <name type="scientific">Anguilla anguilla</name>
    <name type="common">European freshwater eel</name>
    <name type="synonym">Muraena anguilla</name>
    <dbReference type="NCBI Taxonomy" id="7936"/>
    <lineage>
        <taxon>Eukaryota</taxon>
        <taxon>Metazoa</taxon>
        <taxon>Chordata</taxon>
        <taxon>Craniata</taxon>
        <taxon>Vertebrata</taxon>
        <taxon>Euteleostomi</taxon>
        <taxon>Actinopterygii</taxon>
        <taxon>Neopterygii</taxon>
        <taxon>Teleostei</taxon>
        <taxon>Anguilliformes</taxon>
        <taxon>Anguillidae</taxon>
        <taxon>Anguilla</taxon>
    </lineage>
</organism>
<dbReference type="EMBL" id="GBXM01029094">
    <property type="protein sequence ID" value="JAH79483.1"/>
    <property type="molecule type" value="Transcribed_RNA"/>
</dbReference>
<evidence type="ECO:0000313" key="1">
    <source>
        <dbReference type="EMBL" id="JAH79483.1"/>
    </source>
</evidence>